<dbReference type="PANTHER" id="PTHR43077:SF8">
    <property type="entry name" value="DOXORUBICIN RESISTANCE ABC TRANSPORTER PERMEASE PROTEIN DRRB"/>
    <property type="match status" value="1"/>
</dbReference>
<keyword evidence="7" id="KW-0046">Antibiotic resistance</keyword>
<comment type="similarity">
    <text evidence="2">Belongs to the ABC-2 integral membrane protein family.</text>
</comment>
<comment type="subcellular location">
    <subcellularLocation>
        <location evidence="1">Cell membrane</location>
        <topology evidence="1">Multi-pass membrane protein</topology>
    </subcellularLocation>
</comment>
<dbReference type="InterPro" id="IPR000412">
    <property type="entry name" value="ABC_2_transport"/>
</dbReference>
<dbReference type="InterPro" id="IPR051328">
    <property type="entry name" value="T7SS_ABC-Transporter"/>
</dbReference>
<evidence type="ECO:0000256" key="7">
    <source>
        <dbReference type="ARBA" id="ARBA00023251"/>
    </source>
</evidence>
<sequence length="299" mass="31501">MKPDPAVGDRLSSGKREAMSVEVIDSVTPGYGGAPAPSRPSAVRQCWVLALRLVRPSVRNGEVLMAVLAPTVFTIGFYIPLNRVMSFVGHGSGSYAQFLMPMIVMQAVAFCATTAAFRSASDARDGLDTRFATMPMPLIAPLVARTAAVLYRTAISLTAAVVCGYVIGFRFYGSWWQTAAFVVFALALGVLLGALGDLAGGLSGSPEAATQMLVLPQLILGMVSTGFVPAFQFPAWMRGFARNQPVSQFVGVMRALAGDRPGVPPPVTWSLLGPGLLWTLAGLGVGGAAVILQAVRRQR</sequence>
<dbReference type="PIRSF" id="PIRSF006648">
    <property type="entry name" value="DrrB"/>
    <property type="match status" value="1"/>
</dbReference>
<name>A0A7K0E1C2_9NOCA</name>
<keyword evidence="11" id="KW-1185">Reference proteome</keyword>
<evidence type="ECO:0000313" key="10">
    <source>
        <dbReference type="EMBL" id="MQY31886.1"/>
    </source>
</evidence>
<evidence type="ECO:0000313" key="11">
    <source>
        <dbReference type="Proteomes" id="UP000431401"/>
    </source>
</evidence>
<dbReference type="Pfam" id="PF12698">
    <property type="entry name" value="ABC2_membrane_3"/>
    <property type="match status" value="1"/>
</dbReference>
<feature type="transmembrane region" description="Helical" evidence="8">
    <location>
        <begin position="275"/>
        <end position="295"/>
    </location>
</feature>
<dbReference type="RefSeq" id="WP_227838668.1">
    <property type="nucleotide sequence ID" value="NZ_WEGI01000025.1"/>
</dbReference>
<evidence type="ECO:0000256" key="2">
    <source>
        <dbReference type="ARBA" id="ARBA00007783"/>
    </source>
</evidence>
<evidence type="ECO:0000259" key="9">
    <source>
        <dbReference type="Pfam" id="PF12698"/>
    </source>
</evidence>
<evidence type="ECO:0000256" key="1">
    <source>
        <dbReference type="ARBA" id="ARBA00004651"/>
    </source>
</evidence>
<dbReference type="Proteomes" id="UP000431401">
    <property type="component" value="Unassembled WGS sequence"/>
</dbReference>
<dbReference type="EMBL" id="WEGI01000025">
    <property type="protein sequence ID" value="MQY31886.1"/>
    <property type="molecule type" value="Genomic_DNA"/>
</dbReference>
<reference evidence="10 11" key="1">
    <citation type="submission" date="2019-10" db="EMBL/GenBank/DDBJ databases">
        <title>Nocardia macrotermitis sp. nov. and Nocardia aurantia sp. nov., isolated from the gut of fungus growing-termite Macrotermes natalensis.</title>
        <authorList>
            <person name="Benndorf R."/>
            <person name="Schwitalla J."/>
            <person name="Martin K."/>
            <person name="De Beer W."/>
            <person name="Kaster A.-K."/>
            <person name="Vollmers J."/>
            <person name="Poulsen M."/>
            <person name="Beemelmanns C."/>
        </authorList>
    </citation>
    <scope>NUCLEOTIDE SEQUENCE [LARGE SCALE GENOMIC DNA]</scope>
    <source>
        <strain evidence="10 11">RB56</strain>
    </source>
</reference>
<feature type="domain" description="ABC-2 type transporter transmembrane" evidence="9">
    <location>
        <begin position="91"/>
        <end position="281"/>
    </location>
</feature>
<evidence type="ECO:0000256" key="6">
    <source>
        <dbReference type="ARBA" id="ARBA00023136"/>
    </source>
</evidence>
<dbReference type="GO" id="GO:0043190">
    <property type="term" value="C:ATP-binding cassette (ABC) transporter complex"/>
    <property type="evidence" value="ECO:0007669"/>
    <property type="project" value="InterPro"/>
</dbReference>
<feature type="transmembrane region" description="Helical" evidence="8">
    <location>
        <begin position="212"/>
        <end position="233"/>
    </location>
</feature>
<accession>A0A7K0E1C2</accession>
<feature type="transmembrane region" description="Helical" evidence="8">
    <location>
        <begin position="179"/>
        <end position="200"/>
    </location>
</feature>
<dbReference type="InterPro" id="IPR013525">
    <property type="entry name" value="ABC2_TM"/>
</dbReference>
<dbReference type="GO" id="GO:0046677">
    <property type="term" value="P:response to antibiotic"/>
    <property type="evidence" value="ECO:0007669"/>
    <property type="project" value="UniProtKB-KW"/>
</dbReference>
<feature type="transmembrane region" description="Helical" evidence="8">
    <location>
        <begin position="99"/>
        <end position="117"/>
    </location>
</feature>
<organism evidence="10 11">
    <name type="scientific">Nocardia aurantia</name>
    <dbReference type="NCBI Taxonomy" id="2585199"/>
    <lineage>
        <taxon>Bacteria</taxon>
        <taxon>Bacillati</taxon>
        <taxon>Actinomycetota</taxon>
        <taxon>Actinomycetes</taxon>
        <taxon>Mycobacteriales</taxon>
        <taxon>Nocardiaceae</taxon>
        <taxon>Nocardia</taxon>
    </lineage>
</organism>
<dbReference type="GO" id="GO:0140359">
    <property type="term" value="F:ABC-type transporter activity"/>
    <property type="evidence" value="ECO:0007669"/>
    <property type="project" value="InterPro"/>
</dbReference>
<feature type="transmembrane region" description="Helical" evidence="8">
    <location>
        <begin position="61"/>
        <end position="79"/>
    </location>
</feature>
<gene>
    <name evidence="10" type="primary">drrB_11</name>
    <name evidence="10" type="ORF">NRB56_74980</name>
</gene>
<protein>
    <submittedName>
        <fullName evidence="10">Doxorubicin resistance ABC transporter permease protein DrrB</fullName>
    </submittedName>
</protein>
<dbReference type="AlphaFoldDB" id="A0A7K0E1C2"/>
<keyword evidence="5 8" id="KW-1133">Transmembrane helix</keyword>
<keyword evidence="6 8" id="KW-0472">Membrane</keyword>
<evidence type="ECO:0000256" key="3">
    <source>
        <dbReference type="ARBA" id="ARBA00022475"/>
    </source>
</evidence>
<feature type="transmembrane region" description="Helical" evidence="8">
    <location>
        <begin position="138"/>
        <end position="167"/>
    </location>
</feature>
<dbReference type="PANTHER" id="PTHR43077">
    <property type="entry name" value="TRANSPORT PERMEASE YVFS-RELATED"/>
    <property type="match status" value="1"/>
</dbReference>
<evidence type="ECO:0000256" key="8">
    <source>
        <dbReference type="SAM" id="Phobius"/>
    </source>
</evidence>
<evidence type="ECO:0000256" key="5">
    <source>
        <dbReference type="ARBA" id="ARBA00022989"/>
    </source>
</evidence>
<keyword evidence="3" id="KW-1003">Cell membrane</keyword>
<keyword evidence="4 8" id="KW-0812">Transmembrane</keyword>
<comment type="caution">
    <text evidence="10">The sequence shown here is derived from an EMBL/GenBank/DDBJ whole genome shotgun (WGS) entry which is preliminary data.</text>
</comment>
<proteinExistence type="inferred from homology"/>
<evidence type="ECO:0000256" key="4">
    <source>
        <dbReference type="ARBA" id="ARBA00022692"/>
    </source>
</evidence>